<proteinExistence type="predicted"/>
<name>A0A395V127_9FIRM</name>
<dbReference type="Proteomes" id="UP000266066">
    <property type="component" value="Unassembled WGS sequence"/>
</dbReference>
<accession>A0A395V127</accession>
<evidence type="ECO:0000313" key="2">
    <source>
        <dbReference type="Proteomes" id="UP000266066"/>
    </source>
</evidence>
<evidence type="ECO:0000313" key="1">
    <source>
        <dbReference type="EMBL" id="RGR56838.1"/>
    </source>
</evidence>
<gene>
    <name evidence="1" type="ORF">DWY38_00345</name>
</gene>
<evidence type="ECO:0008006" key="3">
    <source>
        <dbReference type="Google" id="ProtNLM"/>
    </source>
</evidence>
<reference evidence="1 2" key="1">
    <citation type="submission" date="2018-08" db="EMBL/GenBank/DDBJ databases">
        <title>A genome reference for cultivated species of the human gut microbiota.</title>
        <authorList>
            <person name="Zou Y."/>
            <person name="Xue W."/>
            <person name="Luo G."/>
        </authorList>
    </citation>
    <scope>NUCLEOTIDE SEQUENCE [LARGE SCALE GENOMIC DNA]</scope>
    <source>
        <strain evidence="1 2">AF25-15</strain>
    </source>
</reference>
<protein>
    <recommendedName>
        <fullName evidence="3">Phage tail protein</fullName>
    </recommendedName>
</protein>
<dbReference type="RefSeq" id="WP_117687941.1">
    <property type="nucleotide sequence ID" value="NZ_QRUJ01000001.1"/>
</dbReference>
<sequence>MAGNVSGAREVVQRHQFADYLNIGTSEKPNWVLMGVGFTTLDETFGAESESEKYVCEPSSSSSVVSYTSVFPFEARLIKSQDAVNALYHVGRNHLTGSDAEFEYCRVELWDQKQNASAPVANTFAARKFLVSAEVSGVSGEKKQSMSGNLNAVGDPLDGYFNTESKTFEEAAA</sequence>
<dbReference type="AlphaFoldDB" id="A0A395V127"/>
<comment type="caution">
    <text evidence="1">The sequence shown here is derived from an EMBL/GenBank/DDBJ whole genome shotgun (WGS) entry which is preliminary data.</text>
</comment>
<dbReference type="EMBL" id="QRUJ01000001">
    <property type="protein sequence ID" value="RGR56838.1"/>
    <property type="molecule type" value="Genomic_DNA"/>
</dbReference>
<organism evidence="1 2">
    <name type="scientific">Agathobacter rectalis</name>
    <dbReference type="NCBI Taxonomy" id="39491"/>
    <lineage>
        <taxon>Bacteria</taxon>
        <taxon>Bacillati</taxon>
        <taxon>Bacillota</taxon>
        <taxon>Clostridia</taxon>
        <taxon>Lachnospirales</taxon>
        <taxon>Lachnospiraceae</taxon>
        <taxon>Agathobacter</taxon>
    </lineage>
</organism>